<proteinExistence type="predicted"/>
<dbReference type="InterPro" id="IPR006439">
    <property type="entry name" value="HAD-SF_hydro_IA"/>
</dbReference>
<dbReference type="NCBIfam" id="TIGR01509">
    <property type="entry name" value="HAD-SF-IA-v3"/>
    <property type="match status" value="1"/>
</dbReference>
<dbReference type="Proteomes" id="UP000231579">
    <property type="component" value="Unassembled WGS sequence"/>
</dbReference>
<protein>
    <recommendedName>
        <fullName evidence="3">HAD family phosphatase</fullName>
    </recommendedName>
</protein>
<dbReference type="SUPFAM" id="SSF56784">
    <property type="entry name" value="HAD-like"/>
    <property type="match status" value="1"/>
</dbReference>
<dbReference type="InterPro" id="IPR023198">
    <property type="entry name" value="PGP-like_dom2"/>
</dbReference>
<dbReference type="SFLD" id="SFLDG01129">
    <property type="entry name" value="C1.5:_HAD__Beta-PGM__Phosphata"/>
    <property type="match status" value="1"/>
</dbReference>
<reference evidence="2" key="1">
    <citation type="submission" date="2017-09" db="EMBL/GenBank/DDBJ databases">
        <title>Depth-based differentiation of microbial function through sediment-hosted aquifers and enrichment of novel symbionts in the deep terrestrial subsurface.</title>
        <authorList>
            <person name="Probst A.J."/>
            <person name="Ladd B."/>
            <person name="Jarett J.K."/>
            <person name="Geller-Mcgrath D.E."/>
            <person name="Sieber C.M.K."/>
            <person name="Emerson J.B."/>
            <person name="Anantharaman K."/>
            <person name="Thomas B.C."/>
            <person name="Malmstrom R."/>
            <person name="Stieglmeier M."/>
            <person name="Klingl A."/>
            <person name="Woyke T."/>
            <person name="Ryan C.M."/>
            <person name="Banfield J.F."/>
        </authorList>
    </citation>
    <scope>NUCLEOTIDE SEQUENCE [LARGE SCALE GENOMIC DNA]</scope>
</reference>
<comment type="caution">
    <text evidence="1">The sequence shown here is derived from an EMBL/GenBank/DDBJ whole genome shotgun (WGS) entry which is preliminary data.</text>
</comment>
<dbReference type="Pfam" id="PF00702">
    <property type="entry name" value="Hydrolase"/>
    <property type="match status" value="1"/>
</dbReference>
<sequence length="189" mass="21402">GFDLGGVIFPDLHVPVGDPVARRLKIAPRQAEAIFDQVWDRLARGQTTEEELWQKLLAIAKQKISLVALKAFYRSFLVPDQAVVALIERLALRYPLFVVSNNSRAWLDYELDEHRLRQYFSAGIFNSAVIGAKKPEPEFFEFLVKKLKYPAPDCLFIDDRSKNTAAAAKFGFQVRLFTAPAALDFPFAV</sequence>
<dbReference type="InterPro" id="IPR023214">
    <property type="entry name" value="HAD_sf"/>
</dbReference>
<gene>
    <name evidence="1" type="ORF">COU97_00640</name>
</gene>
<accession>A0A2M8L7R3</accession>
<organism evidence="1 2">
    <name type="scientific">Candidatus Shapirobacteria bacterium CG10_big_fil_rev_8_21_14_0_10_48_15</name>
    <dbReference type="NCBI Taxonomy" id="1974484"/>
    <lineage>
        <taxon>Bacteria</taxon>
        <taxon>Candidatus Shapironibacteriota</taxon>
    </lineage>
</organism>
<dbReference type="Gene3D" id="3.40.50.1000">
    <property type="entry name" value="HAD superfamily/HAD-like"/>
    <property type="match status" value="1"/>
</dbReference>
<dbReference type="Gene3D" id="1.10.150.240">
    <property type="entry name" value="Putative phosphatase, domain 2"/>
    <property type="match status" value="1"/>
</dbReference>
<dbReference type="EMBL" id="PFEM01000009">
    <property type="protein sequence ID" value="PJE70247.1"/>
    <property type="molecule type" value="Genomic_DNA"/>
</dbReference>
<dbReference type="SFLD" id="SFLDS00003">
    <property type="entry name" value="Haloacid_Dehalogenase"/>
    <property type="match status" value="1"/>
</dbReference>
<evidence type="ECO:0000313" key="2">
    <source>
        <dbReference type="Proteomes" id="UP000231579"/>
    </source>
</evidence>
<dbReference type="PANTHER" id="PTHR43611:SF3">
    <property type="entry name" value="FLAVIN MONONUCLEOTIDE HYDROLASE 1, CHLOROPLATIC"/>
    <property type="match status" value="1"/>
</dbReference>
<evidence type="ECO:0008006" key="3">
    <source>
        <dbReference type="Google" id="ProtNLM"/>
    </source>
</evidence>
<dbReference type="InterPro" id="IPR036412">
    <property type="entry name" value="HAD-like_sf"/>
</dbReference>
<evidence type="ECO:0000313" key="1">
    <source>
        <dbReference type="EMBL" id="PJE70247.1"/>
    </source>
</evidence>
<dbReference type="AlphaFoldDB" id="A0A2M8L7R3"/>
<feature type="non-terminal residue" evidence="1">
    <location>
        <position position="1"/>
    </location>
</feature>
<name>A0A2M8L7R3_9BACT</name>
<dbReference type="PANTHER" id="PTHR43611">
    <property type="entry name" value="ALPHA-D-GLUCOSE 1-PHOSPHATE PHOSPHATASE"/>
    <property type="match status" value="1"/>
</dbReference>